<keyword evidence="4" id="KW-1185">Reference proteome</keyword>
<protein>
    <submittedName>
        <fullName evidence="3">CAAX protease self-immunity</fullName>
    </submittedName>
</protein>
<feature type="transmembrane region" description="Helical" evidence="1">
    <location>
        <begin position="101"/>
        <end position="123"/>
    </location>
</feature>
<dbReference type="EMBL" id="FTNO01000001">
    <property type="protein sequence ID" value="SIQ82578.1"/>
    <property type="molecule type" value="Genomic_DNA"/>
</dbReference>
<dbReference type="GO" id="GO:0006508">
    <property type="term" value="P:proteolysis"/>
    <property type="evidence" value="ECO:0007669"/>
    <property type="project" value="UniProtKB-KW"/>
</dbReference>
<evidence type="ECO:0000313" key="4">
    <source>
        <dbReference type="Proteomes" id="UP000186914"/>
    </source>
</evidence>
<proteinExistence type="predicted"/>
<keyword evidence="1" id="KW-0812">Transmembrane</keyword>
<accession>A0A1N6VXT2</accession>
<feature type="transmembrane region" description="Helical" evidence="1">
    <location>
        <begin position="135"/>
        <end position="161"/>
    </location>
</feature>
<keyword evidence="3" id="KW-0645">Protease</keyword>
<dbReference type="RefSeq" id="WP_076427695.1">
    <property type="nucleotide sequence ID" value="NZ_FTNO01000001.1"/>
</dbReference>
<feature type="transmembrane region" description="Helical" evidence="1">
    <location>
        <begin position="195"/>
        <end position="213"/>
    </location>
</feature>
<feature type="transmembrane region" description="Helical" evidence="1">
    <location>
        <begin position="56"/>
        <end position="80"/>
    </location>
</feature>
<keyword evidence="1" id="KW-1133">Transmembrane helix</keyword>
<feature type="transmembrane region" description="Helical" evidence="1">
    <location>
        <begin position="225"/>
        <end position="245"/>
    </location>
</feature>
<feature type="domain" description="CAAX prenyl protease 2/Lysostaphin resistance protein A-like" evidence="2">
    <location>
        <begin position="152"/>
        <end position="261"/>
    </location>
</feature>
<dbReference type="Pfam" id="PF02517">
    <property type="entry name" value="Rce1-like"/>
    <property type="match status" value="1"/>
</dbReference>
<evidence type="ECO:0000313" key="3">
    <source>
        <dbReference type="EMBL" id="SIQ82578.1"/>
    </source>
</evidence>
<feature type="transmembrane region" description="Helical" evidence="1">
    <location>
        <begin position="251"/>
        <end position="271"/>
    </location>
</feature>
<organism evidence="3 4">
    <name type="scientific">Haladaptatus litoreus</name>
    <dbReference type="NCBI Taxonomy" id="553468"/>
    <lineage>
        <taxon>Archaea</taxon>
        <taxon>Methanobacteriati</taxon>
        <taxon>Methanobacteriota</taxon>
        <taxon>Stenosarchaea group</taxon>
        <taxon>Halobacteria</taxon>
        <taxon>Halobacteriales</taxon>
        <taxon>Haladaptataceae</taxon>
        <taxon>Haladaptatus</taxon>
    </lineage>
</organism>
<dbReference type="GO" id="GO:0080120">
    <property type="term" value="P:CAAX-box protein maturation"/>
    <property type="evidence" value="ECO:0007669"/>
    <property type="project" value="UniProtKB-ARBA"/>
</dbReference>
<dbReference type="Proteomes" id="UP000186914">
    <property type="component" value="Unassembled WGS sequence"/>
</dbReference>
<sequence>MQTTVSGEKRTKRRSFLKGVVATFLLGVPGIAAVGLSSIETLRQLPELADLPAVTLFFVAISQPLVLLAIACLVGTTLAPRVDLQSRLLARLTGRIQPPSLFAEEVPIGIGVGVAASFLILALDFAFAPFLPPELSAYTVLNTNSASIFGVLASIPVRFLYGGITEELLLRYGFMTLVVWAVWKLAGGERPSDRLMWSAILVSAVVFGLGHLPAMSIDVPLTPIVVVRTVLLNAIAGVGFGWLYWRQSLETAMVGHASFHVVLVIVSLLLVL</sequence>
<dbReference type="GO" id="GO:0004175">
    <property type="term" value="F:endopeptidase activity"/>
    <property type="evidence" value="ECO:0007669"/>
    <property type="project" value="UniProtKB-ARBA"/>
</dbReference>
<keyword evidence="1" id="KW-0472">Membrane</keyword>
<dbReference type="AlphaFoldDB" id="A0A1N6VXT2"/>
<feature type="transmembrane region" description="Helical" evidence="1">
    <location>
        <begin position="168"/>
        <end position="183"/>
    </location>
</feature>
<evidence type="ECO:0000256" key="1">
    <source>
        <dbReference type="SAM" id="Phobius"/>
    </source>
</evidence>
<dbReference type="InterPro" id="IPR003675">
    <property type="entry name" value="Rce1/LyrA-like_dom"/>
</dbReference>
<keyword evidence="3" id="KW-0378">Hydrolase</keyword>
<feature type="transmembrane region" description="Helical" evidence="1">
    <location>
        <begin position="16"/>
        <end position="36"/>
    </location>
</feature>
<dbReference type="OrthoDB" id="330173at2157"/>
<name>A0A1N6VXT2_9EURY</name>
<gene>
    <name evidence="3" type="ORF">SAMN05421858_0526</name>
</gene>
<reference evidence="4" key="1">
    <citation type="submission" date="2017-01" db="EMBL/GenBank/DDBJ databases">
        <authorList>
            <person name="Varghese N."/>
            <person name="Submissions S."/>
        </authorList>
    </citation>
    <scope>NUCLEOTIDE SEQUENCE [LARGE SCALE GENOMIC DNA]</scope>
    <source>
        <strain evidence="4">CGMCC 1.7737</strain>
    </source>
</reference>
<evidence type="ECO:0000259" key="2">
    <source>
        <dbReference type="Pfam" id="PF02517"/>
    </source>
</evidence>